<accession>A0ACB9BIV1</accession>
<evidence type="ECO:0000313" key="1">
    <source>
        <dbReference type="EMBL" id="KAI3720865.1"/>
    </source>
</evidence>
<comment type="caution">
    <text evidence="1">The sequence shown here is derived from an EMBL/GenBank/DDBJ whole genome shotgun (WGS) entry which is preliminary data.</text>
</comment>
<evidence type="ECO:0000313" key="2">
    <source>
        <dbReference type="Proteomes" id="UP001055811"/>
    </source>
</evidence>
<protein>
    <submittedName>
        <fullName evidence="1">Uncharacterized protein</fullName>
    </submittedName>
</protein>
<name>A0ACB9BIV1_CICIN</name>
<proteinExistence type="predicted"/>
<keyword evidence="2" id="KW-1185">Reference proteome</keyword>
<reference evidence="2" key="1">
    <citation type="journal article" date="2022" name="Mol. Ecol. Resour.">
        <title>The genomes of chicory, endive, great burdock and yacon provide insights into Asteraceae palaeo-polyploidization history and plant inulin production.</title>
        <authorList>
            <person name="Fan W."/>
            <person name="Wang S."/>
            <person name="Wang H."/>
            <person name="Wang A."/>
            <person name="Jiang F."/>
            <person name="Liu H."/>
            <person name="Zhao H."/>
            <person name="Xu D."/>
            <person name="Zhang Y."/>
        </authorList>
    </citation>
    <scope>NUCLEOTIDE SEQUENCE [LARGE SCALE GENOMIC DNA]</scope>
    <source>
        <strain evidence="2">cv. Punajuju</strain>
    </source>
</reference>
<gene>
    <name evidence="1" type="ORF">L2E82_31862</name>
</gene>
<dbReference type="Proteomes" id="UP001055811">
    <property type="component" value="Linkage Group LG06"/>
</dbReference>
<organism evidence="1 2">
    <name type="scientific">Cichorium intybus</name>
    <name type="common">Chicory</name>
    <dbReference type="NCBI Taxonomy" id="13427"/>
    <lineage>
        <taxon>Eukaryota</taxon>
        <taxon>Viridiplantae</taxon>
        <taxon>Streptophyta</taxon>
        <taxon>Embryophyta</taxon>
        <taxon>Tracheophyta</taxon>
        <taxon>Spermatophyta</taxon>
        <taxon>Magnoliopsida</taxon>
        <taxon>eudicotyledons</taxon>
        <taxon>Gunneridae</taxon>
        <taxon>Pentapetalae</taxon>
        <taxon>asterids</taxon>
        <taxon>campanulids</taxon>
        <taxon>Asterales</taxon>
        <taxon>Asteraceae</taxon>
        <taxon>Cichorioideae</taxon>
        <taxon>Cichorieae</taxon>
        <taxon>Cichoriinae</taxon>
        <taxon>Cichorium</taxon>
    </lineage>
</organism>
<reference evidence="1 2" key="2">
    <citation type="journal article" date="2022" name="Mol. Ecol. Resour.">
        <title>The genomes of chicory, endive, great burdock and yacon provide insights into Asteraceae paleo-polyploidization history and plant inulin production.</title>
        <authorList>
            <person name="Fan W."/>
            <person name="Wang S."/>
            <person name="Wang H."/>
            <person name="Wang A."/>
            <person name="Jiang F."/>
            <person name="Liu H."/>
            <person name="Zhao H."/>
            <person name="Xu D."/>
            <person name="Zhang Y."/>
        </authorList>
    </citation>
    <scope>NUCLEOTIDE SEQUENCE [LARGE SCALE GENOMIC DNA]</scope>
    <source>
        <strain evidence="2">cv. Punajuju</strain>
        <tissue evidence="1">Leaves</tissue>
    </source>
</reference>
<sequence length="112" mass="12161">MSPTSPRLRLFVFFAVAPLTPVTARSVNPDFLFGFDKEYSLNYTKPLKNPDDTDTVVSPPGNVGPLDAVPVYTRTSEYSNERESTQLRCGGAAMTVSSAAGLLSSHTPFLFL</sequence>
<dbReference type="EMBL" id="CM042014">
    <property type="protein sequence ID" value="KAI3720865.1"/>
    <property type="molecule type" value="Genomic_DNA"/>
</dbReference>